<dbReference type="GO" id="GO:0016158">
    <property type="term" value="F:inositol hexakisphosphate 3-phosphatase activity"/>
    <property type="evidence" value="ECO:0007669"/>
    <property type="project" value="UniProtKB-EC"/>
</dbReference>
<dbReference type="EC" id="3.1.3.8" evidence="4"/>
<evidence type="ECO:0000256" key="18">
    <source>
        <dbReference type="PIRSR" id="PIRSR000894-1"/>
    </source>
</evidence>
<evidence type="ECO:0000256" key="6">
    <source>
        <dbReference type="ARBA" id="ARBA00022801"/>
    </source>
</evidence>
<gene>
    <name evidence="21" type="ORF">K490DRAFT_70651</name>
</gene>
<evidence type="ECO:0000256" key="19">
    <source>
        <dbReference type="PIRSR" id="PIRSR000894-2"/>
    </source>
</evidence>
<dbReference type="PROSITE" id="PS00778">
    <property type="entry name" value="HIS_ACID_PHOSPHAT_2"/>
    <property type="match status" value="1"/>
</dbReference>
<keyword evidence="6" id="KW-0378">Hydrolase</keyword>
<feature type="disulfide bond" evidence="19">
    <location>
        <begin position="257"/>
        <end position="273"/>
    </location>
</feature>
<evidence type="ECO:0000256" key="10">
    <source>
        <dbReference type="ARBA" id="ARBA00042300"/>
    </source>
</evidence>
<feature type="disulfide bond" evidence="19">
    <location>
        <begin position="205"/>
        <end position="456"/>
    </location>
</feature>
<name>A0A9P4LZZ3_9PEZI</name>
<accession>A0A9P4LZZ3</accession>
<dbReference type="PROSITE" id="PS00616">
    <property type="entry name" value="HIS_ACID_PHOSPHAT_1"/>
    <property type="match status" value="1"/>
</dbReference>
<dbReference type="InterPro" id="IPR029033">
    <property type="entry name" value="His_PPase_superfam"/>
</dbReference>
<comment type="similarity">
    <text evidence="2">Belongs to the histidine acid phosphatase family.</text>
</comment>
<feature type="disulfide bond" evidence="19">
    <location>
        <begin position="60"/>
        <end position="407"/>
    </location>
</feature>
<comment type="catalytic activity">
    <reaction evidence="11">
        <text>1D-myo-inositol 1,2,5,6-tetrakisphosphate + H2O = 1D-myo-inositol 1,2,6-trisphosphate + phosphate</text>
        <dbReference type="Rhea" id="RHEA:77119"/>
        <dbReference type="ChEBI" id="CHEBI:15377"/>
        <dbReference type="ChEBI" id="CHEBI:43474"/>
        <dbReference type="ChEBI" id="CHEBI:195535"/>
        <dbReference type="ChEBI" id="CHEBI:195537"/>
    </reaction>
    <physiologicalReaction direction="left-to-right" evidence="11">
        <dbReference type="Rhea" id="RHEA:77120"/>
    </physiologicalReaction>
</comment>
<evidence type="ECO:0000256" key="13">
    <source>
        <dbReference type="ARBA" id="ARBA00043721"/>
    </source>
</evidence>
<dbReference type="OrthoDB" id="6509975at2759"/>
<dbReference type="PANTHER" id="PTHR20963:SF24">
    <property type="entry name" value="3-PHYTASE B"/>
    <property type="match status" value="1"/>
</dbReference>
<comment type="catalytic activity">
    <reaction evidence="12">
        <text>1D-myo-inositol 1,2-bisphosphate + H2O = 1D-myo-inositol 2-phosphate + phosphate</text>
        <dbReference type="Rhea" id="RHEA:77135"/>
        <dbReference type="ChEBI" id="CHEBI:15377"/>
        <dbReference type="ChEBI" id="CHEBI:43474"/>
        <dbReference type="ChEBI" id="CHEBI:84142"/>
        <dbReference type="ChEBI" id="CHEBI:195539"/>
    </reaction>
    <physiologicalReaction direction="left-to-right" evidence="12">
        <dbReference type="Rhea" id="RHEA:77136"/>
    </physiologicalReaction>
</comment>
<keyword evidence="20" id="KW-0732">Signal</keyword>
<dbReference type="Pfam" id="PF00328">
    <property type="entry name" value="His_Phos_2"/>
    <property type="match status" value="1"/>
</dbReference>
<evidence type="ECO:0000256" key="12">
    <source>
        <dbReference type="ARBA" id="ARBA00043675"/>
    </source>
</evidence>
<reference evidence="21" key="1">
    <citation type="journal article" date="2020" name="Stud. Mycol.">
        <title>101 Dothideomycetes genomes: a test case for predicting lifestyles and emergence of pathogens.</title>
        <authorList>
            <person name="Haridas S."/>
            <person name="Albert R."/>
            <person name="Binder M."/>
            <person name="Bloem J."/>
            <person name="Labutti K."/>
            <person name="Salamov A."/>
            <person name="Andreopoulos B."/>
            <person name="Baker S."/>
            <person name="Barry K."/>
            <person name="Bills G."/>
            <person name="Bluhm B."/>
            <person name="Cannon C."/>
            <person name="Castanera R."/>
            <person name="Culley D."/>
            <person name="Daum C."/>
            <person name="Ezra D."/>
            <person name="Gonzalez J."/>
            <person name="Henrissat B."/>
            <person name="Kuo A."/>
            <person name="Liang C."/>
            <person name="Lipzen A."/>
            <person name="Lutzoni F."/>
            <person name="Magnuson J."/>
            <person name="Mondo S."/>
            <person name="Nolan M."/>
            <person name="Ohm R."/>
            <person name="Pangilinan J."/>
            <person name="Park H.-J."/>
            <person name="Ramirez L."/>
            <person name="Alfaro M."/>
            <person name="Sun H."/>
            <person name="Tritt A."/>
            <person name="Yoshinaga Y."/>
            <person name="Zwiers L.-H."/>
            <person name="Turgeon B."/>
            <person name="Goodwin S."/>
            <person name="Spatafora J."/>
            <person name="Crous P."/>
            <person name="Grigoriev I."/>
        </authorList>
    </citation>
    <scope>NUCLEOTIDE SEQUENCE</scope>
    <source>
        <strain evidence="21">CBS 121410</strain>
    </source>
</reference>
<evidence type="ECO:0000256" key="14">
    <source>
        <dbReference type="ARBA" id="ARBA00043748"/>
    </source>
</evidence>
<evidence type="ECO:0000256" key="8">
    <source>
        <dbReference type="ARBA" id="ARBA00023180"/>
    </source>
</evidence>
<dbReference type="SUPFAM" id="SSF53254">
    <property type="entry name" value="Phosphoglycerate mutase-like"/>
    <property type="match status" value="1"/>
</dbReference>
<evidence type="ECO:0000256" key="20">
    <source>
        <dbReference type="SAM" id="SignalP"/>
    </source>
</evidence>
<feature type="disulfide bond" evidence="19">
    <location>
        <begin position="428"/>
        <end position="435"/>
    </location>
</feature>
<evidence type="ECO:0000256" key="9">
    <source>
        <dbReference type="ARBA" id="ARBA00041857"/>
    </source>
</evidence>
<dbReference type="EMBL" id="ML978711">
    <property type="protein sequence ID" value="KAF2091933.1"/>
    <property type="molecule type" value="Genomic_DNA"/>
</dbReference>
<dbReference type="GO" id="GO:0003993">
    <property type="term" value="F:acid phosphatase activity"/>
    <property type="evidence" value="ECO:0007669"/>
    <property type="project" value="TreeGrafter"/>
</dbReference>
<keyword evidence="7 19" id="KW-1015">Disulfide bond</keyword>
<keyword evidence="8" id="KW-0325">Glycoprotein</keyword>
<feature type="active site" description="Nucleophile" evidence="18">
    <location>
        <position position="71"/>
    </location>
</feature>
<evidence type="ECO:0000256" key="15">
    <source>
        <dbReference type="ARBA" id="ARBA00043788"/>
    </source>
</evidence>
<dbReference type="InterPro" id="IPR033379">
    <property type="entry name" value="Acid_Pase_AS"/>
</dbReference>
<evidence type="ECO:0000256" key="3">
    <source>
        <dbReference type="ARBA" id="ARBA00011245"/>
    </source>
</evidence>
<dbReference type="InterPro" id="IPR016274">
    <property type="entry name" value="Histidine_acid_Pase_euk"/>
</dbReference>
<comment type="catalytic activity">
    <reaction evidence="15">
        <text>1D-myo-inositol hexakisphosphate + H2O = 1D-myo-inositol 1,2,4,5,6-pentakisphosphate + phosphate</text>
        <dbReference type="Rhea" id="RHEA:16989"/>
        <dbReference type="ChEBI" id="CHEBI:15377"/>
        <dbReference type="ChEBI" id="CHEBI:43474"/>
        <dbReference type="ChEBI" id="CHEBI:57798"/>
        <dbReference type="ChEBI" id="CHEBI:58130"/>
        <dbReference type="EC" id="3.1.3.8"/>
    </reaction>
    <physiologicalReaction direction="left-to-right" evidence="15">
        <dbReference type="Rhea" id="RHEA:16990"/>
    </physiologicalReaction>
</comment>
<proteinExistence type="inferred from homology"/>
<feature type="signal peptide" evidence="20">
    <location>
        <begin position="1"/>
        <end position="17"/>
    </location>
</feature>
<dbReference type="PANTHER" id="PTHR20963">
    <property type="entry name" value="MULTIPLE INOSITOL POLYPHOSPHATE PHOSPHATASE-RELATED"/>
    <property type="match status" value="1"/>
</dbReference>
<feature type="chain" id="PRO_5040416707" description="Phytase A" evidence="20">
    <location>
        <begin position="18"/>
        <end position="458"/>
    </location>
</feature>
<dbReference type="Proteomes" id="UP000799776">
    <property type="component" value="Unassembled WGS sequence"/>
</dbReference>
<comment type="subcellular location">
    <subcellularLocation>
        <location evidence="1">Secreted</location>
    </subcellularLocation>
</comment>
<dbReference type="AlphaFoldDB" id="A0A9P4LZZ3"/>
<dbReference type="InterPro" id="IPR000560">
    <property type="entry name" value="His_Pase_clade-2"/>
</dbReference>
<evidence type="ECO:0000256" key="1">
    <source>
        <dbReference type="ARBA" id="ARBA00004613"/>
    </source>
</evidence>
<evidence type="ECO:0000256" key="17">
    <source>
        <dbReference type="ARBA" id="ARBA00044262"/>
    </source>
</evidence>
<dbReference type="GO" id="GO:0005576">
    <property type="term" value="C:extracellular region"/>
    <property type="evidence" value="ECO:0007669"/>
    <property type="project" value="UniProtKB-SubCell"/>
</dbReference>
<comment type="catalytic activity">
    <reaction evidence="13">
        <text>1D-myo-inositol 1,2,6-trisphosphate + H2O = 1D-myo-inositol 1,2-bisphosphate + phosphate</text>
        <dbReference type="Rhea" id="RHEA:77131"/>
        <dbReference type="ChEBI" id="CHEBI:15377"/>
        <dbReference type="ChEBI" id="CHEBI:43474"/>
        <dbReference type="ChEBI" id="CHEBI:195537"/>
        <dbReference type="ChEBI" id="CHEBI:195539"/>
    </reaction>
    <physiologicalReaction direction="left-to-right" evidence="13">
        <dbReference type="Rhea" id="RHEA:77132"/>
    </physiologicalReaction>
</comment>
<keyword evidence="5" id="KW-0964">Secreted</keyword>
<comment type="caution">
    <text evidence="21">The sequence shown here is derived from an EMBL/GenBank/DDBJ whole genome shotgun (WGS) entry which is preliminary data.</text>
</comment>
<sequence>MLLSLLLLGLGWAGAFSVNKACDSVAHGFECSPQISHYWGQYSPYFSVASNVSTETPPRCSVTFAQVLSRHGARDPTFSKTKTYNETIQKIQQNTQQYIGSNVTFLEDLVYSLGADELTVFGQRQMYNSGIKFFHRYPALSRKKHLFVRSSGESRVVESARNFTQGFHHALVKDSYSNLTADYPYDIVVISEDDGSNNTLSHDLCTNFENEDDDVVDARGQGPWNEIWLPPITARINAQLPGANLTDKEISYMMDLCPFYTVADVQGKLSQFCGIFFEEEWKQYDYYQSLGKYYHYGAGDPLGPTQGVGFANELIARLIHKPVQDHTSTNETLDSSAATFPIGSDSVLFADFSHDNDMTAIFFALGLYNGTSSLDNTEIEEAPAVGGYSAAWTVPFAARLYVEGLTCGHSQEEYIRFIVNDRVIPLSCADRDGKCKLQSYLDTLTFVKRDGDWSACFS</sequence>
<comment type="catalytic activity">
    <reaction evidence="14">
        <text>1D-myo-inositol 1,2,4,5,6-pentakisphosphate + H2O = 1D-myo-inositol 1,2,5,6-tetrakisphosphate + phosphate</text>
        <dbReference type="Rhea" id="RHEA:77115"/>
        <dbReference type="ChEBI" id="CHEBI:15377"/>
        <dbReference type="ChEBI" id="CHEBI:43474"/>
        <dbReference type="ChEBI" id="CHEBI:57798"/>
        <dbReference type="ChEBI" id="CHEBI:195535"/>
    </reaction>
    <physiologicalReaction direction="left-to-right" evidence="14">
        <dbReference type="Rhea" id="RHEA:77116"/>
    </physiologicalReaction>
</comment>
<dbReference type="PIRSF" id="PIRSF000894">
    <property type="entry name" value="Acid_phosphatase"/>
    <property type="match status" value="1"/>
</dbReference>
<evidence type="ECO:0000313" key="22">
    <source>
        <dbReference type="Proteomes" id="UP000799776"/>
    </source>
</evidence>
<evidence type="ECO:0000256" key="2">
    <source>
        <dbReference type="ARBA" id="ARBA00005375"/>
    </source>
</evidence>
<keyword evidence="22" id="KW-1185">Reference proteome</keyword>
<evidence type="ECO:0000256" key="11">
    <source>
        <dbReference type="ARBA" id="ARBA00043670"/>
    </source>
</evidence>
<evidence type="ECO:0000256" key="16">
    <source>
        <dbReference type="ARBA" id="ARBA00044106"/>
    </source>
</evidence>
<organism evidence="21 22">
    <name type="scientific">Saccharata proteae CBS 121410</name>
    <dbReference type="NCBI Taxonomy" id="1314787"/>
    <lineage>
        <taxon>Eukaryota</taxon>
        <taxon>Fungi</taxon>
        <taxon>Dikarya</taxon>
        <taxon>Ascomycota</taxon>
        <taxon>Pezizomycotina</taxon>
        <taxon>Dothideomycetes</taxon>
        <taxon>Dothideomycetes incertae sedis</taxon>
        <taxon>Botryosphaeriales</taxon>
        <taxon>Saccharataceae</taxon>
        <taxon>Saccharata</taxon>
    </lineage>
</organism>
<comment type="subunit">
    <text evidence="3">Monomer.</text>
</comment>
<feature type="active site" description="Proton donor" evidence="18">
    <location>
        <position position="355"/>
    </location>
</feature>
<evidence type="ECO:0000256" key="5">
    <source>
        <dbReference type="ARBA" id="ARBA00022525"/>
    </source>
</evidence>
<protein>
    <recommendedName>
        <fullName evidence="16">Phytase A</fullName>
        <ecNumber evidence="4">3.1.3.8</ecNumber>
    </recommendedName>
    <alternativeName>
        <fullName evidence="17">Histidine acid phosphatase phyA</fullName>
    </alternativeName>
    <alternativeName>
        <fullName evidence="10">Myo-inositol hexakisphosphate phosphohydrolase A</fullName>
    </alternativeName>
    <alternativeName>
        <fullName evidence="9">Myo-inositol-hexaphosphate 3-phosphohydrolase A</fullName>
    </alternativeName>
</protein>
<dbReference type="CDD" id="cd07061">
    <property type="entry name" value="HP_HAP_like"/>
    <property type="match status" value="1"/>
</dbReference>
<evidence type="ECO:0000256" key="4">
    <source>
        <dbReference type="ARBA" id="ARBA00012632"/>
    </source>
</evidence>
<dbReference type="Gene3D" id="3.40.50.1240">
    <property type="entry name" value="Phosphoglycerate mutase-like"/>
    <property type="match status" value="1"/>
</dbReference>
<evidence type="ECO:0000313" key="21">
    <source>
        <dbReference type="EMBL" id="KAF2091933.1"/>
    </source>
</evidence>
<evidence type="ECO:0000256" key="7">
    <source>
        <dbReference type="ARBA" id="ARBA00023157"/>
    </source>
</evidence>